<feature type="compositionally biased region" description="Basic residues" evidence="1">
    <location>
        <begin position="39"/>
        <end position="48"/>
    </location>
</feature>
<comment type="caution">
    <text evidence="2">The sequence shown here is derived from an EMBL/GenBank/DDBJ whole genome shotgun (WGS) entry which is preliminary data.</text>
</comment>
<dbReference type="EMBL" id="JACHOQ010000002">
    <property type="protein sequence ID" value="MBB5739707.1"/>
    <property type="molecule type" value="Genomic_DNA"/>
</dbReference>
<evidence type="ECO:0000313" key="2">
    <source>
        <dbReference type="EMBL" id="MBB5739707.1"/>
    </source>
</evidence>
<evidence type="ECO:0000313" key="3">
    <source>
        <dbReference type="Proteomes" id="UP000527324"/>
    </source>
</evidence>
<name>A0A7W9F843_9CAUL</name>
<protein>
    <submittedName>
        <fullName evidence="2">Uncharacterized protein</fullName>
    </submittedName>
</protein>
<reference evidence="2 3" key="1">
    <citation type="submission" date="2020-08" db="EMBL/GenBank/DDBJ databases">
        <title>Genomic Encyclopedia of Type Strains, Phase IV (KMG-IV): sequencing the most valuable type-strain genomes for metagenomic binning, comparative biology and taxonomic classification.</title>
        <authorList>
            <person name="Goeker M."/>
        </authorList>
    </citation>
    <scope>NUCLEOTIDE SEQUENCE [LARGE SCALE GENOMIC DNA]</scope>
    <source>
        <strain evidence="2 3">DSM 4731</strain>
    </source>
</reference>
<dbReference type="Proteomes" id="UP000527324">
    <property type="component" value="Unassembled WGS sequence"/>
</dbReference>
<proteinExistence type="predicted"/>
<sequence>MAAAVGAGRPAIDAALVLIRNGFADDSDCRAVRFGAGVGRRRRRKGDKRQHQLQNQLQTG</sequence>
<feature type="region of interest" description="Disordered" evidence="1">
    <location>
        <begin position="38"/>
        <end position="60"/>
    </location>
</feature>
<dbReference type="RefSeq" id="WP_152949872.1">
    <property type="nucleotide sequence ID" value="NZ_CAJFZS010000002.1"/>
</dbReference>
<keyword evidence="3" id="KW-1185">Reference proteome</keyword>
<dbReference type="GeneID" id="88838361"/>
<accession>A0A7W9F843</accession>
<evidence type="ECO:0000256" key="1">
    <source>
        <dbReference type="SAM" id="MobiDB-lite"/>
    </source>
</evidence>
<organism evidence="2 3">
    <name type="scientific">Brevundimonas aurantiaca</name>
    <dbReference type="NCBI Taxonomy" id="74316"/>
    <lineage>
        <taxon>Bacteria</taxon>
        <taxon>Pseudomonadati</taxon>
        <taxon>Pseudomonadota</taxon>
        <taxon>Alphaproteobacteria</taxon>
        <taxon>Caulobacterales</taxon>
        <taxon>Caulobacteraceae</taxon>
        <taxon>Brevundimonas</taxon>
    </lineage>
</organism>
<dbReference type="AlphaFoldDB" id="A0A7W9F843"/>
<gene>
    <name evidence="2" type="ORF">GGQ93_001409</name>
</gene>